<name>A0A0D0E0V9_9AGAM</name>
<dbReference type="Gene3D" id="4.10.1130.20">
    <property type="match status" value="2"/>
</dbReference>
<evidence type="ECO:0000256" key="2">
    <source>
        <dbReference type="ARBA" id="ARBA00022737"/>
    </source>
</evidence>
<dbReference type="CDD" id="cd06466">
    <property type="entry name" value="p23_CS_SGT1_like"/>
    <property type="match status" value="1"/>
</dbReference>
<dbReference type="AlphaFoldDB" id="A0A0D0E0V9"/>
<evidence type="ECO:0000313" key="8">
    <source>
        <dbReference type="Proteomes" id="UP000054538"/>
    </source>
</evidence>
<keyword evidence="2" id="KW-0677">Repeat</keyword>
<feature type="domain" description="CS" evidence="5">
    <location>
        <begin position="224"/>
        <end position="313"/>
    </location>
</feature>
<dbReference type="Pfam" id="PF04969">
    <property type="entry name" value="CS"/>
    <property type="match status" value="1"/>
</dbReference>
<organism evidence="7 8">
    <name type="scientific">Paxillus rubicundulus Ve08.2h10</name>
    <dbReference type="NCBI Taxonomy" id="930991"/>
    <lineage>
        <taxon>Eukaryota</taxon>
        <taxon>Fungi</taxon>
        <taxon>Dikarya</taxon>
        <taxon>Basidiomycota</taxon>
        <taxon>Agaricomycotina</taxon>
        <taxon>Agaricomycetes</taxon>
        <taxon>Agaricomycetidae</taxon>
        <taxon>Boletales</taxon>
        <taxon>Paxilineae</taxon>
        <taxon>Paxillaceae</taxon>
        <taxon>Paxillus</taxon>
    </lineage>
</organism>
<dbReference type="PROSITE" id="PS51401">
    <property type="entry name" value="CHORD"/>
    <property type="match status" value="2"/>
</dbReference>
<dbReference type="InterPro" id="IPR007052">
    <property type="entry name" value="CS_dom"/>
</dbReference>
<dbReference type="HOGENOM" id="CLU_040079_1_0_1"/>
<dbReference type="STRING" id="930991.A0A0D0E0V9"/>
<feature type="compositionally biased region" description="Low complexity" evidence="4">
    <location>
        <begin position="100"/>
        <end position="119"/>
    </location>
</feature>
<keyword evidence="8" id="KW-1185">Reference proteome</keyword>
<dbReference type="EMBL" id="KN824948">
    <property type="protein sequence ID" value="KIK97181.1"/>
    <property type="molecule type" value="Genomic_DNA"/>
</dbReference>
<keyword evidence="1" id="KW-0479">Metal-binding</keyword>
<evidence type="ECO:0008006" key="9">
    <source>
        <dbReference type="Google" id="ProtNLM"/>
    </source>
</evidence>
<accession>A0A0D0E0V9</accession>
<dbReference type="PROSITE" id="PS51203">
    <property type="entry name" value="CS"/>
    <property type="match status" value="1"/>
</dbReference>
<dbReference type="OrthoDB" id="1898560at2759"/>
<reference evidence="8" key="2">
    <citation type="submission" date="2015-01" db="EMBL/GenBank/DDBJ databases">
        <title>Evolutionary Origins and Diversification of the Mycorrhizal Mutualists.</title>
        <authorList>
            <consortium name="DOE Joint Genome Institute"/>
            <consortium name="Mycorrhizal Genomics Consortium"/>
            <person name="Kohler A."/>
            <person name="Kuo A."/>
            <person name="Nagy L.G."/>
            <person name="Floudas D."/>
            <person name="Copeland A."/>
            <person name="Barry K.W."/>
            <person name="Cichocki N."/>
            <person name="Veneault-Fourrey C."/>
            <person name="LaButti K."/>
            <person name="Lindquist E.A."/>
            <person name="Lipzen A."/>
            <person name="Lundell T."/>
            <person name="Morin E."/>
            <person name="Murat C."/>
            <person name="Riley R."/>
            <person name="Ohm R."/>
            <person name="Sun H."/>
            <person name="Tunlid A."/>
            <person name="Henrissat B."/>
            <person name="Grigoriev I.V."/>
            <person name="Hibbett D.S."/>
            <person name="Martin F."/>
        </authorList>
    </citation>
    <scope>NUCLEOTIDE SEQUENCE [LARGE SCALE GENOMIC DNA]</scope>
    <source>
        <strain evidence="8">Ve08.2h10</strain>
    </source>
</reference>
<evidence type="ECO:0000256" key="3">
    <source>
        <dbReference type="ARBA" id="ARBA00022833"/>
    </source>
</evidence>
<dbReference type="InterPro" id="IPR039790">
    <property type="entry name" value="CHRD1"/>
</dbReference>
<dbReference type="GO" id="GO:0046872">
    <property type="term" value="F:metal ion binding"/>
    <property type="evidence" value="ECO:0007669"/>
    <property type="project" value="UniProtKB-KW"/>
</dbReference>
<dbReference type="SUPFAM" id="SSF49764">
    <property type="entry name" value="HSP20-like chaperones"/>
    <property type="match status" value="1"/>
</dbReference>
<reference evidence="7 8" key="1">
    <citation type="submission" date="2014-04" db="EMBL/GenBank/DDBJ databases">
        <authorList>
            <consortium name="DOE Joint Genome Institute"/>
            <person name="Kuo A."/>
            <person name="Kohler A."/>
            <person name="Jargeat P."/>
            <person name="Nagy L.G."/>
            <person name="Floudas D."/>
            <person name="Copeland A."/>
            <person name="Barry K.W."/>
            <person name="Cichocki N."/>
            <person name="Veneault-Fourrey C."/>
            <person name="LaButti K."/>
            <person name="Lindquist E.A."/>
            <person name="Lipzen A."/>
            <person name="Lundell T."/>
            <person name="Morin E."/>
            <person name="Murat C."/>
            <person name="Sun H."/>
            <person name="Tunlid A."/>
            <person name="Henrissat B."/>
            <person name="Grigoriev I.V."/>
            <person name="Hibbett D.S."/>
            <person name="Martin F."/>
            <person name="Nordberg H.P."/>
            <person name="Cantor M.N."/>
            <person name="Hua S.X."/>
        </authorList>
    </citation>
    <scope>NUCLEOTIDE SEQUENCE [LARGE SCALE GENOMIC DNA]</scope>
    <source>
        <strain evidence="7 8">Ve08.2h10</strain>
    </source>
</reference>
<dbReference type="Proteomes" id="UP000054538">
    <property type="component" value="Unassembled WGS sequence"/>
</dbReference>
<protein>
    <recommendedName>
        <fullName evidence="9">Cysteine and histidine-rich domain-containing protein 1</fullName>
    </recommendedName>
</protein>
<feature type="domain" description="CHORD" evidence="6">
    <location>
        <begin position="140"/>
        <end position="205"/>
    </location>
</feature>
<feature type="region of interest" description="Disordered" evidence="4">
    <location>
        <begin position="95"/>
        <end position="135"/>
    </location>
</feature>
<evidence type="ECO:0000256" key="4">
    <source>
        <dbReference type="SAM" id="MobiDB-lite"/>
    </source>
</evidence>
<dbReference type="InParanoid" id="A0A0D0E0V9"/>
<sequence>MPRCARKGCGKEFLSTENTDQSCSYHPGAPVFHEGLKSWSCCSDKNKPVLDFDDFMKIPGCEVGVHTETVQQTAPHGPKPTATETLTMMQSKEGQEVYSTARSRPAPAHTPATALTPTPDSHQPEVEDDPSVTAAPGTLCKRKGCGVAFVSDEENRTGGGEGTICTYHPAPPIFREGSKGYLCCKRRVLEFEEFLKIEGCKKGRHVFVLKQVASEGLNDQAEQFIDCRVDHYQTLNEVFVSVFAKQVDKERSKVTIGETQVHLDLCLPAQKRFKRTIPLYGPVQPHRSTYNFYGSRVEIVLRKLDTRSWTVLEKTTRDLGNMSLTFGVGGRTGTIGGKDIILDEQNKNRAS</sequence>
<evidence type="ECO:0000259" key="5">
    <source>
        <dbReference type="PROSITE" id="PS51203"/>
    </source>
</evidence>
<keyword evidence="3" id="KW-0862">Zinc</keyword>
<dbReference type="PANTHER" id="PTHR46983:SF3">
    <property type="entry name" value="CHPADIPLOID STATE MAINTENANCE PROTEIN CHPA"/>
    <property type="match status" value="1"/>
</dbReference>
<evidence type="ECO:0000256" key="1">
    <source>
        <dbReference type="ARBA" id="ARBA00022723"/>
    </source>
</evidence>
<dbReference type="InterPro" id="IPR008978">
    <property type="entry name" value="HSP20-like_chaperone"/>
</dbReference>
<proteinExistence type="predicted"/>
<evidence type="ECO:0000313" key="7">
    <source>
        <dbReference type="EMBL" id="KIK97181.1"/>
    </source>
</evidence>
<dbReference type="PANTHER" id="PTHR46983">
    <property type="entry name" value="CYSTEINE AND HISTIDINE-RICH DOMAIN-CONTAINING PROTEIN 1"/>
    <property type="match status" value="1"/>
</dbReference>
<gene>
    <name evidence="7" type="ORF">PAXRUDRAFT_825189</name>
</gene>
<evidence type="ECO:0000259" key="6">
    <source>
        <dbReference type="PROSITE" id="PS51401"/>
    </source>
</evidence>
<dbReference type="Gene3D" id="2.60.40.790">
    <property type="match status" value="1"/>
</dbReference>
<feature type="domain" description="CHORD" evidence="6">
    <location>
        <begin position="4"/>
        <end position="66"/>
    </location>
</feature>
<dbReference type="Pfam" id="PF04968">
    <property type="entry name" value="CHORD"/>
    <property type="match status" value="2"/>
</dbReference>
<dbReference type="InterPro" id="IPR007051">
    <property type="entry name" value="CHORD_dom"/>
</dbReference>